<keyword evidence="4" id="KW-1185">Reference proteome</keyword>
<evidence type="ECO:0000313" key="3">
    <source>
        <dbReference type="EMBL" id="CAG5079632.1"/>
    </source>
</evidence>
<accession>A0ABN7RNG8</accession>
<reference evidence="3 4" key="1">
    <citation type="submission" date="2021-04" db="EMBL/GenBank/DDBJ databases">
        <authorList>
            <person name="Bliznina A."/>
        </authorList>
    </citation>
    <scope>NUCLEOTIDE SEQUENCE [LARGE SCALE GENOMIC DNA]</scope>
</reference>
<feature type="compositionally biased region" description="Basic and acidic residues" evidence="1">
    <location>
        <begin position="217"/>
        <end position="226"/>
    </location>
</feature>
<dbReference type="SUPFAM" id="SSF55729">
    <property type="entry name" value="Acyl-CoA N-acyltransferases (Nat)"/>
    <property type="match status" value="1"/>
</dbReference>
<evidence type="ECO:0000313" key="4">
    <source>
        <dbReference type="Proteomes" id="UP001158576"/>
    </source>
</evidence>
<sequence>MSEFEIRRVEARDLKRYKELCDGEAWNIGMDIFEKMLESTPNGFWCAEELSSKHLISFCGAVDIGNKKAIISTFVTDPKRRGKGIGSKVLKKIMEVFEGYEMIVNAADGREPLYARFGMPHWMYQVLQIICEPKEIRKSNASSIIVSELGNIEEILDYDRAVAKEDRRNSLPWFHETSLSSLVARENCRVCVFTKSRVWNQLSAFLCSESRSLPSDLGKEPGDVSKRKSSVHRPSKQH</sequence>
<name>A0ABN7RNG8_OIKDI</name>
<feature type="compositionally biased region" description="Basic residues" evidence="1">
    <location>
        <begin position="227"/>
        <end position="238"/>
    </location>
</feature>
<dbReference type="EMBL" id="OU015568">
    <property type="protein sequence ID" value="CAG5079632.1"/>
    <property type="molecule type" value="Genomic_DNA"/>
</dbReference>
<evidence type="ECO:0000256" key="1">
    <source>
        <dbReference type="SAM" id="MobiDB-lite"/>
    </source>
</evidence>
<dbReference type="PANTHER" id="PTHR47237:SF2">
    <property type="entry name" value="BLL4206 PROTEIN"/>
    <property type="match status" value="1"/>
</dbReference>
<feature type="domain" description="N-acetyltransferase" evidence="2">
    <location>
        <begin position="4"/>
        <end position="137"/>
    </location>
</feature>
<gene>
    <name evidence="3" type="ORF">OKIOD_LOCUS859</name>
</gene>
<dbReference type="InterPro" id="IPR000182">
    <property type="entry name" value="GNAT_dom"/>
</dbReference>
<evidence type="ECO:0000259" key="2">
    <source>
        <dbReference type="PROSITE" id="PS51186"/>
    </source>
</evidence>
<dbReference type="PROSITE" id="PS51186">
    <property type="entry name" value="GNAT"/>
    <property type="match status" value="1"/>
</dbReference>
<organism evidence="3 4">
    <name type="scientific">Oikopleura dioica</name>
    <name type="common">Tunicate</name>
    <dbReference type="NCBI Taxonomy" id="34765"/>
    <lineage>
        <taxon>Eukaryota</taxon>
        <taxon>Metazoa</taxon>
        <taxon>Chordata</taxon>
        <taxon>Tunicata</taxon>
        <taxon>Appendicularia</taxon>
        <taxon>Copelata</taxon>
        <taxon>Oikopleuridae</taxon>
        <taxon>Oikopleura</taxon>
    </lineage>
</organism>
<dbReference type="CDD" id="cd04301">
    <property type="entry name" value="NAT_SF"/>
    <property type="match status" value="1"/>
</dbReference>
<dbReference type="Proteomes" id="UP001158576">
    <property type="component" value="Chromosome PAR"/>
</dbReference>
<dbReference type="InterPro" id="IPR052729">
    <property type="entry name" value="Acyl/Acetyltrans_Enzymes"/>
</dbReference>
<dbReference type="Pfam" id="PF00583">
    <property type="entry name" value="Acetyltransf_1"/>
    <property type="match status" value="1"/>
</dbReference>
<dbReference type="PANTHER" id="PTHR47237">
    <property type="entry name" value="SLL0310 PROTEIN"/>
    <property type="match status" value="1"/>
</dbReference>
<feature type="region of interest" description="Disordered" evidence="1">
    <location>
        <begin position="212"/>
        <end position="238"/>
    </location>
</feature>
<dbReference type="Gene3D" id="3.40.630.30">
    <property type="match status" value="1"/>
</dbReference>
<dbReference type="InterPro" id="IPR016181">
    <property type="entry name" value="Acyl_CoA_acyltransferase"/>
</dbReference>
<protein>
    <submittedName>
        <fullName evidence="3">Oidioi.mRNA.OKI2018_I69.PAR.g9301.t1.cds</fullName>
    </submittedName>
</protein>
<proteinExistence type="predicted"/>